<protein>
    <submittedName>
        <fullName evidence="2">SAM_MT_RSMB_NOP domain-containing protein</fullName>
    </submittedName>
</protein>
<dbReference type="Proteomes" id="UP000095286">
    <property type="component" value="Unplaced"/>
</dbReference>
<evidence type="ECO:0000313" key="1">
    <source>
        <dbReference type="Proteomes" id="UP000095286"/>
    </source>
</evidence>
<evidence type="ECO:0000313" key="2">
    <source>
        <dbReference type="WBParaSite" id="RSKR_0000618350.1"/>
    </source>
</evidence>
<dbReference type="WBParaSite" id="RSKR_0000618350.1">
    <property type="protein sequence ID" value="RSKR_0000618350.1"/>
    <property type="gene ID" value="RSKR_0000618350"/>
</dbReference>
<reference evidence="2" key="1">
    <citation type="submission" date="2016-11" db="UniProtKB">
        <authorList>
            <consortium name="WormBaseParasite"/>
        </authorList>
    </citation>
    <scope>IDENTIFICATION</scope>
    <source>
        <strain evidence="2">KR3021</strain>
    </source>
</reference>
<name>A0AC35TZ71_9BILA</name>
<organism evidence="1 2">
    <name type="scientific">Rhabditophanes sp. KR3021</name>
    <dbReference type="NCBI Taxonomy" id="114890"/>
    <lineage>
        <taxon>Eukaryota</taxon>
        <taxon>Metazoa</taxon>
        <taxon>Ecdysozoa</taxon>
        <taxon>Nematoda</taxon>
        <taxon>Chromadorea</taxon>
        <taxon>Rhabditida</taxon>
        <taxon>Tylenchina</taxon>
        <taxon>Panagrolaimomorpha</taxon>
        <taxon>Strongyloidoidea</taxon>
        <taxon>Alloionematidae</taxon>
        <taxon>Rhabditophanes</taxon>
    </lineage>
</organism>
<sequence length="757" mass="88315">MDDWNDKALIKSLETNFGHIFLDLLMATLIYIKLFKLLHNNLVGKPTQLVYNNIRPRLNLITATNVLKISKRTSSSKIRLSEHIKEVKSELDKNSDALSLDIMKLKTMSSCFSVLLIFAAYSNFSRKYILIYLHESISLEHIKLNLTWRIKMMFVLSWVFLVIFYAFKKIFLVPPYEPAHVMAKFNKISKAINGMISMLIPNLKWLLSIVTCTRVLGDENNGSIKQIVPEGMNIPKKIEINKIQSKEENLLLTTLSKQNCLFHLTGDPTSHITLAKITALTDKRQQGTRTRKLTLQSNYIRIHIQQNTENIILVQVNSKKSFNLKELEENLNSIQTNLFYGQTTLHIQVWLHKQVSPSVILRQIGPLLEMFLNKFVNLNSIYFEDEGGPYRVSENSVTNYDESSYSNETITFINELNLVNIKSWENIKWDGLVSLITDTEFSINVENFKKLEKIEVEIYEKRQITSLEPRIGNKLSNAFKNGKISLLVFSCCRLFEEFETEQPPCNQISNKVFYKTLKQLNMPIHVKFEKFPYDQDLLDEIPSLLVHGLTFKLKHRGDIDQLLNNWNFKNLKFIEINRKKAHSDIKNYDYYNFIATSLANHKLEKFCLINKYNSFVNHDLLLHLPKTLKILSLRNVGTIRTEVCHQLARNLPNLLALSIDGEESKETNKYTNFTKLKFLAHSCPNQVSFVYPLALQVLIIDCRNHDLCKCLKIKKFTNSIELKEPDNNYFMFYNNIEDLKYYELAYKYDSMFDFKFD</sequence>
<proteinExistence type="predicted"/>
<accession>A0AC35TZ71</accession>